<evidence type="ECO:0000256" key="4">
    <source>
        <dbReference type="ARBA" id="ARBA00023125"/>
    </source>
</evidence>
<gene>
    <name evidence="7" type="ORF">OSTQU699_LOCUS5208</name>
</gene>
<dbReference type="AlphaFoldDB" id="A0A8S1IXM9"/>
<comment type="caution">
    <text evidence="7">The sequence shown here is derived from an EMBL/GenBank/DDBJ whole genome shotgun (WGS) entry which is preliminary data.</text>
</comment>
<evidence type="ECO:0000256" key="1">
    <source>
        <dbReference type="ARBA" id="ARBA00022723"/>
    </source>
</evidence>
<evidence type="ECO:0000256" key="2">
    <source>
        <dbReference type="ARBA" id="ARBA00022771"/>
    </source>
</evidence>
<dbReference type="Proteomes" id="UP000708148">
    <property type="component" value="Unassembled WGS sequence"/>
</dbReference>
<dbReference type="GO" id="GO:0008270">
    <property type="term" value="F:zinc ion binding"/>
    <property type="evidence" value="ECO:0007669"/>
    <property type="project" value="UniProtKB-KW"/>
</dbReference>
<dbReference type="PANTHER" id="PTHR14493:SF50">
    <property type="entry name" value="RING FINGER PROTEIN UNKEMPT"/>
    <property type="match status" value="1"/>
</dbReference>
<keyword evidence="1 5" id="KW-0479">Metal-binding</keyword>
<dbReference type="InterPro" id="IPR036855">
    <property type="entry name" value="Znf_CCCH_sf"/>
</dbReference>
<dbReference type="PANTHER" id="PTHR14493">
    <property type="entry name" value="UNKEMPT FAMILY MEMBER"/>
    <property type="match status" value="1"/>
</dbReference>
<evidence type="ECO:0000256" key="3">
    <source>
        <dbReference type="ARBA" id="ARBA00022833"/>
    </source>
</evidence>
<keyword evidence="8" id="KW-1185">Reference proteome</keyword>
<evidence type="ECO:0000256" key="5">
    <source>
        <dbReference type="PROSITE-ProRule" id="PRU00723"/>
    </source>
</evidence>
<feature type="zinc finger region" description="C3H1-type" evidence="5">
    <location>
        <begin position="87"/>
        <end position="115"/>
    </location>
</feature>
<evidence type="ECO:0000313" key="7">
    <source>
        <dbReference type="EMBL" id="CAD7699849.1"/>
    </source>
</evidence>
<dbReference type="Gene3D" id="3.30.1370.210">
    <property type="match status" value="1"/>
</dbReference>
<dbReference type="GO" id="GO:0003677">
    <property type="term" value="F:DNA binding"/>
    <property type="evidence" value="ECO:0007669"/>
    <property type="project" value="UniProtKB-KW"/>
</dbReference>
<protein>
    <recommendedName>
        <fullName evidence="6">C3H1-type domain-containing protein</fullName>
    </recommendedName>
</protein>
<dbReference type="InterPro" id="IPR057444">
    <property type="entry name" value="Znf-CCCH_AtC3H23-like"/>
</dbReference>
<accession>A0A8S1IXM9</accession>
<dbReference type="InterPro" id="IPR000571">
    <property type="entry name" value="Znf_CCCH"/>
</dbReference>
<proteinExistence type="predicted"/>
<evidence type="ECO:0000313" key="8">
    <source>
        <dbReference type="Proteomes" id="UP000708148"/>
    </source>
</evidence>
<organism evidence="7 8">
    <name type="scientific">Ostreobium quekettii</name>
    <dbReference type="NCBI Taxonomy" id="121088"/>
    <lineage>
        <taxon>Eukaryota</taxon>
        <taxon>Viridiplantae</taxon>
        <taxon>Chlorophyta</taxon>
        <taxon>core chlorophytes</taxon>
        <taxon>Ulvophyceae</taxon>
        <taxon>TCBD clade</taxon>
        <taxon>Bryopsidales</taxon>
        <taxon>Ostreobineae</taxon>
        <taxon>Ostreobiaceae</taxon>
        <taxon>Ostreobium</taxon>
    </lineage>
</organism>
<keyword evidence="2 5" id="KW-0863">Zinc-finger</keyword>
<dbReference type="Pfam" id="PF00642">
    <property type="entry name" value="zf-CCCH"/>
    <property type="match status" value="1"/>
</dbReference>
<dbReference type="SUPFAM" id="SSF90229">
    <property type="entry name" value="CCCH zinc finger"/>
    <property type="match status" value="1"/>
</dbReference>
<dbReference type="InterPro" id="IPR045234">
    <property type="entry name" value="Unkempt-like"/>
</dbReference>
<name>A0A8S1IXM9_9CHLO</name>
<dbReference type="EMBL" id="CAJHUC010001124">
    <property type="protein sequence ID" value="CAD7699849.1"/>
    <property type="molecule type" value="Genomic_DNA"/>
</dbReference>
<feature type="domain" description="C3H1-type" evidence="6">
    <location>
        <begin position="87"/>
        <end position="115"/>
    </location>
</feature>
<dbReference type="OrthoDB" id="749011at2759"/>
<keyword evidence="4" id="KW-0238">DNA-binding</keyword>
<keyword evidence="3 5" id="KW-0862">Zinc</keyword>
<dbReference type="Pfam" id="PF25512">
    <property type="entry name" value="zf-CCCH_AtC3H23"/>
    <property type="match status" value="1"/>
</dbReference>
<reference evidence="7" key="1">
    <citation type="submission" date="2020-12" db="EMBL/GenBank/DDBJ databases">
        <authorList>
            <person name="Iha C."/>
        </authorList>
    </citation>
    <scope>NUCLEOTIDE SEQUENCE</scope>
</reference>
<evidence type="ECO:0000259" key="6">
    <source>
        <dbReference type="PROSITE" id="PS50103"/>
    </source>
</evidence>
<dbReference type="SMART" id="SM00356">
    <property type="entry name" value="ZnF_C3H1"/>
    <property type="match status" value="1"/>
</dbReference>
<sequence>MTEGTESGPVNVGQVGDGEEWEAAMCGSGAAGEADQQLDAPVYRTDEFRMYCFKIVPCRKKFSHDWTQCPFAHPGEKARRRDPQQYKYAAIACIDMKKNGTCPRGDSCPYAHNVFEYWMHPTR</sequence>
<dbReference type="PROSITE" id="PS50103">
    <property type="entry name" value="ZF_C3H1"/>
    <property type="match status" value="1"/>
</dbReference>